<dbReference type="AlphaFoldDB" id="A0A2S1YMR0"/>
<keyword evidence="2" id="KW-1133">Transmembrane helix</keyword>
<feature type="transmembrane region" description="Helical" evidence="2">
    <location>
        <begin position="60"/>
        <end position="78"/>
    </location>
</feature>
<dbReference type="KEGG" id="fcr:HYN56_14080"/>
<keyword evidence="1" id="KW-0175">Coiled coil</keyword>
<name>A0A2S1YMR0_9FLAO</name>
<evidence type="ECO:0000256" key="2">
    <source>
        <dbReference type="SAM" id="Phobius"/>
    </source>
</evidence>
<evidence type="ECO:0000313" key="3">
    <source>
        <dbReference type="EMBL" id="AWK05302.1"/>
    </source>
</evidence>
<organism evidence="3 4">
    <name type="scientific">Flavobacterium crocinum</name>
    <dbReference type="NCBI Taxonomy" id="2183896"/>
    <lineage>
        <taxon>Bacteria</taxon>
        <taxon>Pseudomonadati</taxon>
        <taxon>Bacteroidota</taxon>
        <taxon>Flavobacteriia</taxon>
        <taxon>Flavobacteriales</taxon>
        <taxon>Flavobacteriaceae</taxon>
        <taxon>Flavobacterium</taxon>
    </lineage>
</organism>
<evidence type="ECO:0000256" key="1">
    <source>
        <dbReference type="SAM" id="Coils"/>
    </source>
</evidence>
<keyword evidence="4" id="KW-1185">Reference proteome</keyword>
<keyword evidence="2" id="KW-0472">Membrane</keyword>
<dbReference type="EMBL" id="CP029255">
    <property type="protein sequence ID" value="AWK05302.1"/>
    <property type="molecule type" value="Genomic_DNA"/>
</dbReference>
<keyword evidence="2" id="KW-0812">Transmembrane</keyword>
<dbReference type="Proteomes" id="UP000245250">
    <property type="component" value="Chromosome"/>
</dbReference>
<gene>
    <name evidence="3" type="ORF">HYN56_14080</name>
</gene>
<proteinExistence type="predicted"/>
<dbReference type="OrthoDB" id="1443905at2"/>
<reference evidence="3 4" key="1">
    <citation type="submission" date="2018-05" db="EMBL/GenBank/DDBJ databases">
        <title>Genome sequencing of Flavobacterium sp. HYN0056.</title>
        <authorList>
            <person name="Yi H."/>
            <person name="Baek C."/>
        </authorList>
    </citation>
    <scope>NUCLEOTIDE SEQUENCE [LARGE SCALE GENOMIC DNA]</scope>
    <source>
        <strain evidence="3 4">HYN0056</strain>
    </source>
</reference>
<feature type="transmembrane region" description="Helical" evidence="2">
    <location>
        <begin position="25"/>
        <end position="48"/>
    </location>
</feature>
<protein>
    <submittedName>
        <fullName evidence="3">Uncharacterized protein</fullName>
    </submittedName>
</protein>
<evidence type="ECO:0000313" key="4">
    <source>
        <dbReference type="Proteomes" id="UP000245250"/>
    </source>
</evidence>
<feature type="coiled-coil region" evidence="1">
    <location>
        <begin position="122"/>
        <end position="177"/>
    </location>
</feature>
<sequence length="296" mass="34362">MALTDLIKDLIDTAKERLKTPISGAFLWSFIIYNWRPILLLVFSNASIENKIIVINHEYCNFWAIFWPLVLATFYTVLIPKIMLQIENDLAPTQDKRVTKRYESEKHLVKQKTNVAREEFLLKNAESGNKEIQELLNQIESLKQQNESLQESIKQINDSNKRTIDELNNSLKLANSNVKIDLSESDTDQLNLIEYSKFLEKQELMNKFNNRIKNLSTKSRKEILNIVENLTRDEISSLEGLTISESGQVIRYTNLPTKTLSSLVSKKLINREKTENSFRVTLTDNGYIIYNILKTD</sequence>
<accession>A0A2S1YMR0</accession>
<dbReference type="RefSeq" id="WP_109192761.1">
    <property type="nucleotide sequence ID" value="NZ_CP029255.1"/>
</dbReference>